<feature type="compositionally biased region" description="Acidic residues" evidence="1">
    <location>
        <begin position="1"/>
        <end position="15"/>
    </location>
</feature>
<feature type="region of interest" description="Disordered" evidence="1">
    <location>
        <begin position="1"/>
        <end position="59"/>
    </location>
</feature>
<name>A0A8D6ZPH0_MUSAM</name>
<evidence type="ECO:0000256" key="1">
    <source>
        <dbReference type="SAM" id="MobiDB-lite"/>
    </source>
</evidence>
<organism evidence="2">
    <name type="scientific">Musa acuminata subsp. malaccensis</name>
    <name type="common">Wild banana</name>
    <name type="synonym">Musa malaccensis</name>
    <dbReference type="NCBI Taxonomy" id="214687"/>
    <lineage>
        <taxon>Eukaryota</taxon>
        <taxon>Viridiplantae</taxon>
        <taxon>Streptophyta</taxon>
        <taxon>Embryophyta</taxon>
        <taxon>Tracheophyta</taxon>
        <taxon>Spermatophyta</taxon>
        <taxon>Magnoliopsida</taxon>
        <taxon>Liliopsida</taxon>
        <taxon>Zingiberales</taxon>
        <taxon>Musaceae</taxon>
        <taxon>Musa</taxon>
    </lineage>
</organism>
<sequence>LLLQVEGEEGEDGSSDDGPNRGGGCEGSTGGAWRRGRGLSRQGGGGRGSGDEDGTGDLSHLHRWVATALAGVEEMRKIGSQRV</sequence>
<proteinExistence type="predicted"/>
<gene>
    <name evidence="2" type="ORF">GSMUA_87210.1</name>
</gene>
<feature type="non-terminal residue" evidence="2">
    <location>
        <position position="83"/>
    </location>
</feature>
<protein>
    <submittedName>
        <fullName evidence="2">(wild Malaysian banana) hypothetical protein</fullName>
    </submittedName>
</protein>
<feature type="non-terminal residue" evidence="2">
    <location>
        <position position="1"/>
    </location>
</feature>
<reference evidence="2" key="1">
    <citation type="submission" date="2021-03" db="EMBL/GenBank/DDBJ databases">
        <authorList>
            <consortium name="Genoscope - CEA"/>
            <person name="William W."/>
        </authorList>
    </citation>
    <scope>NUCLEOTIDE SEQUENCE</scope>
    <source>
        <strain evidence="2">Doubled-haploid Pahang</strain>
    </source>
</reference>
<dbReference type="AlphaFoldDB" id="A0A8D6ZPH0"/>
<evidence type="ECO:0000313" key="2">
    <source>
        <dbReference type="EMBL" id="CAG1832801.1"/>
    </source>
</evidence>
<feature type="compositionally biased region" description="Gly residues" evidence="1">
    <location>
        <begin position="20"/>
        <end position="30"/>
    </location>
</feature>
<dbReference type="EMBL" id="HG996472">
    <property type="protein sequence ID" value="CAG1832801.1"/>
    <property type="molecule type" value="Genomic_DNA"/>
</dbReference>
<accession>A0A8D6ZPH0</accession>